<comment type="caution">
    <text evidence="3">The sequence shown here is derived from an EMBL/GenBank/DDBJ whole genome shotgun (WGS) entry which is preliminary data.</text>
</comment>
<evidence type="ECO:0000256" key="1">
    <source>
        <dbReference type="SAM" id="MobiDB-lite"/>
    </source>
</evidence>
<evidence type="ECO:0000313" key="4">
    <source>
        <dbReference type="Proteomes" id="UP000293874"/>
    </source>
</evidence>
<reference evidence="3 4" key="1">
    <citation type="submission" date="2019-02" db="EMBL/GenBank/DDBJ databases">
        <title>Genomic Encyclopedia of Type Strains, Phase IV (KMG-IV): sequencing the most valuable type-strain genomes for metagenomic binning, comparative biology and taxonomic classification.</title>
        <authorList>
            <person name="Goeker M."/>
        </authorList>
    </citation>
    <scope>NUCLEOTIDE SEQUENCE [LARGE SCALE GENOMIC DNA]</scope>
    <source>
        <strain evidence="3 4">DSM 18116</strain>
    </source>
</reference>
<keyword evidence="2" id="KW-0732">Signal</keyword>
<proteinExistence type="predicted"/>
<evidence type="ECO:0000313" key="3">
    <source>
        <dbReference type="EMBL" id="RZS71850.1"/>
    </source>
</evidence>
<gene>
    <name evidence="3" type="ORF">EV199_3763</name>
</gene>
<sequence length="136" mass="15540">MKRIFLLLAVVMLTGTIAVKAQGGGMQRRSVEENVKMVMEKLADLKLDKDQTVKTDTAFAHYFKDRDKMFEEMRSNNGDRSQMREKMTSLANDRDEKLKKIFTEAQYKKWKDEIEPSMRPQRGGGPGGPGGGRQRP</sequence>
<dbReference type="RefSeq" id="WP_130542318.1">
    <property type="nucleotide sequence ID" value="NZ_CP042431.1"/>
</dbReference>
<dbReference type="Proteomes" id="UP000293874">
    <property type="component" value="Unassembled WGS sequence"/>
</dbReference>
<organism evidence="3 4">
    <name type="scientific">Pseudobacter ginsenosidimutans</name>
    <dbReference type="NCBI Taxonomy" id="661488"/>
    <lineage>
        <taxon>Bacteria</taxon>
        <taxon>Pseudomonadati</taxon>
        <taxon>Bacteroidota</taxon>
        <taxon>Chitinophagia</taxon>
        <taxon>Chitinophagales</taxon>
        <taxon>Chitinophagaceae</taxon>
        <taxon>Pseudobacter</taxon>
    </lineage>
</organism>
<evidence type="ECO:0000256" key="2">
    <source>
        <dbReference type="SAM" id="SignalP"/>
    </source>
</evidence>
<name>A0A4Q7MXL8_9BACT</name>
<evidence type="ECO:0008006" key="5">
    <source>
        <dbReference type="Google" id="ProtNLM"/>
    </source>
</evidence>
<feature type="region of interest" description="Disordered" evidence="1">
    <location>
        <begin position="111"/>
        <end position="136"/>
    </location>
</feature>
<accession>A0A4Q7MXL8</accession>
<dbReference type="EMBL" id="SGXA01000002">
    <property type="protein sequence ID" value="RZS71850.1"/>
    <property type="molecule type" value="Genomic_DNA"/>
</dbReference>
<feature type="chain" id="PRO_5020786876" description="DUF4890 domain-containing protein" evidence="2">
    <location>
        <begin position="22"/>
        <end position="136"/>
    </location>
</feature>
<dbReference type="AlphaFoldDB" id="A0A4Q7MXL8"/>
<protein>
    <recommendedName>
        <fullName evidence="5">DUF4890 domain-containing protein</fullName>
    </recommendedName>
</protein>
<dbReference type="OrthoDB" id="669766at2"/>
<keyword evidence="4" id="KW-1185">Reference proteome</keyword>
<feature type="signal peptide" evidence="2">
    <location>
        <begin position="1"/>
        <end position="21"/>
    </location>
</feature>
<feature type="compositionally biased region" description="Gly residues" evidence="1">
    <location>
        <begin position="122"/>
        <end position="136"/>
    </location>
</feature>